<keyword evidence="4" id="KW-1185">Reference proteome</keyword>
<feature type="domain" description="HYR" evidence="2">
    <location>
        <begin position="337"/>
        <end position="419"/>
    </location>
</feature>
<dbReference type="PANTHER" id="PTHR24273">
    <property type="entry name" value="FI04643P-RELATED"/>
    <property type="match status" value="1"/>
</dbReference>
<dbReference type="PANTHER" id="PTHR24273:SF32">
    <property type="entry name" value="HYALIN"/>
    <property type="match status" value="1"/>
</dbReference>
<protein>
    <recommendedName>
        <fullName evidence="2">HYR domain-containing protein</fullName>
    </recommendedName>
</protein>
<evidence type="ECO:0000259" key="2">
    <source>
        <dbReference type="PROSITE" id="PS50825"/>
    </source>
</evidence>
<gene>
    <name evidence="3" type="ORF">HYH03_007856</name>
</gene>
<dbReference type="PROSITE" id="PS50825">
    <property type="entry name" value="HYR"/>
    <property type="match status" value="1"/>
</dbReference>
<evidence type="ECO:0000256" key="1">
    <source>
        <dbReference type="ARBA" id="ARBA00022737"/>
    </source>
</evidence>
<evidence type="ECO:0000313" key="4">
    <source>
        <dbReference type="Proteomes" id="UP000612055"/>
    </source>
</evidence>
<reference evidence="3" key="1">
    <citation type="journal article" date="2020" name="bioRxiv">
        <title>Comparative genomics of Chlamydomonas.</title>
        <authorList>
            <person name="Craig R.J."/>
            <person name="Hasan A.R."/>
            <person name="Ness R.W."/>
            <person name="Keightley P.D."/>
        </authorList>
    </citation>
    <scope>NUCLEOTIDE SEQUENCE</scope>
    <source>
        <strain evidence="3">CCAP 11/70</strain>
    </source>
</reference>
<organism evidence="3 4">
    <name type="scientific">Edaphochlamys debaryana</name>
    <dbReference type="NCBI Taxonomy" id="47281"/>
    <lineage>
        <taxon>Eukaryota</taxon>
        <taxon>Viridiplantae</taxon>
        <taxon>Chlorophyta</taxon>
        <taxon>core chlorophytes</taxon>
        <taxon>Chlorophyceae</taxon>
        <taxon>CS clade</taxon>
        <taxon>Chlamydomonadales</taxon>
        <taxon>Chlamydomonadales incertae sedis</taxon>
        <taxon>Edaphochlamys</taxon>
    </lineage>
</organism>
<keyword evidence="1" id="KW-0677">Repeat</keyword>
<dbReference type="AlphaFoldDB" id="A0A835Y180"/>
<comment type="caution">
    <text evidence="3">The sequence shown here is derived from an EMBL/GenBank/DDBJ whole genome shotgun (WGS) entry which is preliminary data.</text>
</comment>
<dbReference type="EMBL" id="JAEHOE010000034">
    <property type="protein sequence ID" value="KAG2493920.1"/>
    <property type="molecule type" value="Genomic_DNA"/>
</dbReference>
<dbReference type="NCBIfam" id="NF038114">
    <property type="entry name" value="rightmost"/>
    <property type="match status" value="1"/>
</dbReference>
<dbReference type="InterPro" id="IPR003410">
    <property type="entry name" value="HYR_dom"/>
</dbReference>
<proteinExistence type="predicted"/>
<dbReference type="OrthoDB" id="10562043at2759"/>
<dbReference type="Pfam" id="PF02494">
    <property type="entry name" value="HYR"/>
    <property type="match status" value="1"/>
</dbReference>
<accession>A0A835Y180</accession>
<sequence>MLDSGECVDLRAHPEAVAQIVPGPPAPLTATAAADGSRRRAQASAKPTLWLIQDTLPWNLNKNYDSAIALGWTEGVDFFVKPSSDLFTATFPEVRALWFGSVENGCEITEPNMDAAEAVVRNFVAAGGTLIVDLATNCNFRARIPVTASTSVDLFFNAAGLSNYAEIFPQGASRDAAGDLGTTPNDLNGLYGSALSHGTIPEPGADPIPAHAQVHLRSEAGADYIYGPALYPGMRPIMVSYTLGNGRVILDTLTKEFYWSWAGQVQANLLASIPINVCPAGSAPDLAAPATSNAGATVSYNYVGCNIASGSVFPIGVTSVTCSSPGCPDVTFTVTVKDLTAPVISARGPETAEATSPSGAVVNYARPSFTDNVDGTGTATCTPAPGSLFPLGPTTVTCTAEDAAKNKAVSTTFIVSVVRCSWTAFLPPINNLDDNVVTAVQTLPVKWNLGGDYGVSTLIAPGFPKFLETPCDSATAGDTEAPSTAEAIPLKYDPITKEYNLGVKLADYKISTGKCYIAQLKFNVCPAIRSFKIRVKK</sequence>
<name>A0A835Y180_9CHLO</name>
<dbReference type="Proteomes" id="UP000612055">
    <property type="component" value="Unassembled WGS sequence"/>
</dbReference>
<evidence type="ECO:0000313" key="3">
    <source>
        <dbReference type="EMBL" id="KAG2493920.1"/>
    </source>
</evidence>